<protein>
    <submittedName>
        <fullName evidence="1">Helix-turn-helix domain-containing protein</fullName>
    </submittedName>
</protein>
<gene>
    <name evidence="1" type="ORF">HPT30_22115</name>
</gene>
<dbReference type="EMBL" id="JABWCS010000217">
    <property type="protein sequence ID" value="NUU63051.1"/>
    <property type="molecule type" value="Genomic_DNA"/>
</dbReference>
<reference evidence="1" key="1">
    <citation type="submission" date="2020-06" db="EMBL/GenBank/DDBJ databases">
        <title>Paenibacillus sp. nov., isolated from soil.</title>
        <authorList>
            <person name="Seo Y.L."/>
        </authorList>
    </citation>
    <scope>NUCLEOTIDE SEQUENCE [LARGE SCALE GENOMIC DNA]</scope>
    <source>
        <strain evidence="1">JW14</strain>
    </source>
</reference>
<accession>A0A850EYY9</accession>
<comment type="caution">
    <text evidence="1">The sequence shown here is derived from an EMBL/GenBank/DDBJ whole genome shotgun (WGS) entry which is preliminary data.</text>
</comment>
<dbReference type="Proteomes" id="UP000564806">
    <property type="component" value="Unassembled WGS sequence"/>
</dbReference>
<dbReference type="InterPro" id="IPR036388">
    <property type="entry name" value="WH-like_DNA-bd_sf"/>
</dbReference>
<proteinExistence type="predicted"/>
<name>A0A850EYY9_9BACL</name>
<keyword evidence="2" id="KW-1185">Reference proteome</keyword>
<organism evidence="1 2">
    <name type="scientific">Paenibacillus agri</name>
    <dbReference type="NCBI Taxonomy" id="2744309"/>
    <lineage>
        <taxon>Bacteria</taxon>
        <taxon>Bacillati</taxon>
        <taxon>Bacillota</taxon>
        <taxon>Bacilli</taxon>
        <taxon>Bacillales</taxon>
        <taxon>Paenibacillaceae</taxon>
        <taxon>Paenibacillus</taxon>
    </lineage>
</organism>
<dbReference type="AlphaFoldDB" id="A0A850EYY9"/>
<dbReference type="Pfam" id="PF13384">
    <property type="entry name" value="HTH_23"/>
    <property type="match status" value="1"/>
</dbReference>
<dbReference type="Gene3D" id="1.10.10.10">
    <property type="entry name" value="Winged helix-like DNA-binding domain superfamily/Winged helix DNA-binding domain"/>
    <property type="match status" value="1"/>
</dbReference>
<evidence type="ECO:0000313" key="1">
    <source>
        <dbReference type="EMBL" id="NUU63051.1"/>
    </source>
</evidence>
<evidence type="ECO:0000313" key="2">
    <source>
        <dbReference type="Proteomes" id="UP000564806"/>
    </source>
</evidence>
<dbReference type="InterPro" id="IPR009057">
    <property type="entry name" value="Homeodomain-like_sf"/>
</dbReference>
<sequence>MDFKEILDLIQHKNKRVSQRATCILLHLKDALSTAEISSIMGISQRTVQRYIKYYHEAGINSITEETRGRKKVVAHSNIQDLLKESPLKHGFLLDTWYPHMLQIKTKASYSTCRRILEQSDFTRKETAASINSRELQNYLEDTDEITSEIWLIHVFKLGNDGGKVEFKTVRYTKVFYCFIAINIGCSSNDKVDPSLSHLPLHISSVKSFSRSLRIRGKFQDEFRKKYHLFIQDTIDYIHDNVEAPIHLLMYTTPRNQSALLHFQRDKKQTSIQKSEVKAYLLKNRPTTGFYAIQSFERRMKIAFSKIRRTDIESIKKHKEMIDKNIIKTIPKITTHFWKS</sequence>
<dbReference type="SUPFAM" id="SSF46689">
    <property type="entry name" value="Homeodomain-like"/>
    <property type="match status" value="1"/>
</dbReference>
<dbReference type="RefSeq" id="WP_175373481.1">
    <property type="nucleotide sequence ID" value="NZ_JABWCS010000217.1"/>
</dbReference>